<evidence type="ECO:0000256" key="5">
    <source>
        <dbReference type="SAM" id="SignalP"/>
    </source>
</evidence>
<keyword evidence="8" id="KW-1185">Reference proteome</keyword>
<dbReference type="GO" id="GO:0030246">
    <property type="term" value="F:carbohydrate binding"/>
    <property type="evidence" value="ECO:0007669"/>
    <property type="project" value="UniProtKB-ARBA"/>
</dbReference>
<dbReference type="CDD" id="cd20005">
    <property type="entry name" value="PBP1_ABC_sugar_binding-like"/>
    <property type="match status" value="1"/>
</dbReference>
<comment type="caution">
    <text evidence="7">The sequence shown here is derived from an EMBL/GenBank/DDBJ whole genome shotgun (WGS) entry which is preliminary data.</text>
</comment>
<organism evidence="7 8">
    <name type="scientific">Robinsoniella peoriensis</name>
    <dbReference type="NCBI Taxonomy" id="180332"/>
    <lineage>
        <taxon>Bacteria</taxon>
        <taxon>Bacillati</taxon>
        <taxon>Bacillota</taxon>
        <taxon>Clostridia</taxon>
        <taxon>Lachnospirales</taxon>
        <taxon>Lachnospiraceae</taxon>
        <taxon>Robinsoniella</taxon>
    </lineage>
</organism>
<evidence type="ECO:0000256" key="4">
    <source>
        <dbReference type="SAM" id="MobiDB-lite"/>
    </source>
</evidence>
<dbReference type="PROSITE" id="PS51257">
    <property type="entry name" value="PROKAR_LIPOPROTEIN"/>
    <property type="match status" value="1"/>
</dbReference>
<dbReference type="PANTHER" id="PTHR46847:SF1">
    <property type="entry name" value="D-ALLOSE-BINDING PERIPLASMIC PROTEIN-RELATED"/>
    <property type="match status" value="1"/>
</dbReference>
<protein>
    <submittedName>
        <fullName evidence="7">D-ribose-binding periplasmic protein</fullName>
    </submittedName>
</protein>
<dbReference type="Pfam" id="PF13407">
    <property type="entry name" value="Peripla_BP_4"/>
    <property type="match status" value="1"/>
</dbReference>
<proteinExistence type="inferred from homology"/>
<evidence type="ECO:0000256" key="3">
    <source>
        <dbReference type="ARBA" id="ARBA00022729"/>
    </source>
</evidence>
<sequence precursor="true">MKKKVISAVLSVSMVAALAVGCGSTETKTTEAATTAASEKETTAATTEAASEAATTEAAAGETEVGSEASTTSAATGDYSDVTVEIVAKGFQHDFWKAVKLGTENAAKDLGLKSTNFVGPQNESAIPEQVEQLKNALNKKPSAICLAALDPDSVLGSVNDAKASGIPIVGFDSGVPGAPEGTIVANAATDNYAAGGLAAEKLYELIKDKVTDPAEPVRIGCVSQDATSQSIGERTSGFIDKMVELIGADKTSVEGHDKYNAKVDGAKVVIEVGIPATTDDAACVTVANTLLNKADLVAIYGSNEFSAKNIVTANESLQKLGADKIIAVGFDSGKVQLQAIKDGIFAGSITQNPVQIGYQAVTLAAKAAKGEAVSDVDTGCLWYTAETMEDPDIAPCLYE</sequence>
<feature type="chain" id="PRO_5039654204" evidence="5">
    <location>
        <begin position="20"/>
        <end position="399"/>
    </location>
</feature>
<evidence type="ECO:0000256" key="2">
    <source>
        <dbReference type="ARBA" id="ARBA00007639"/>
    </source>
</evidence>
<dbReference type="GO" id="GO:0030313">
    <property type="term" value="C:cell envelope"/>
    <property type="evidence" value="ECO:0007669"/>
    <property type="project" value="UniProtKB-SubCell"/>
</dbReference>
<feature type="domain" description="Periplasmic binding protein" evidence="6">
    <location>
        <begin position="86"/>
        <end position="371"/>
    </location>
</feature>
<keyword evidence="3 5" id="KW-0732">Signal</keyword>
<evidence type="ECO:0000313" key="8">
    <source>
        <dbReference type="Proteomes" id="UP000306509"/>
    </source>
</evidence>
<dbReference type="InterPro" id="IPR028082">
    <property type="entry name" value="Peripla_BP_I"/>
</dbReference>
<evidence type="ECO:0000256" key="1">
    <source>
        <dbReference type="ARBA" id="ARBA00004196"/>
    </source>
</evidence>
<dbReference type="SUPFAM" id="SSF53822">
    <property type="entry name" value="Periplasmic binding protein-like I"/>
    <property type="match status" value="1"/>
</dbReference>
<dbReference type="InterPro" id="IPR025997">
    <property type="entry name" value="SBP_2_dom"/>
</dbReference>
<dbReference type="RefSeq" id="WP_138002676.1">
    <property type="nucleotide sequence ID" value="NZ_QGQD01000057.1"/>
</dbReference>
<evidence type="ECO:0000313" key="7">
    <source>
        <dbReference type="EMBL" id="TLD00191.1"/>
    </source>
</evidence>
<dbReference type="EMBL" id="QGQD01000057">
    <property type="protein sequence ID" value="TLD00191.1"/>
    <property type="molecule type" value="Genomic_DNA"/>
</dbReference>
<dbReference type="AlphaFoldDB" id="A0A4U8Q5V2"/>
<evidence type="ECO:0000259" key="6">
    <source>
        <dbReference type="Pfam" id="PF13407"/>
    </source>
</evidence>
<dbReference type="Proteomes" id="UP000306509">
    <property type="component" value="Unassembled WGS sequence"/>
</dbReference>
<name>A0A4U8Q5V2_9FIRM</name>
<comment type="similarity">
    <text evidence="2">Belongs to the bacterial solute-binding protein 2 family.</text>
</comment>
<dbReference type="STRING" id="180332.GCA_000797495_05141"/>
<dbReference type="Gene3D" id="3.40.50.2300">
    <property type="match status" value="2"/>
</dbReference>
<comment type="subcellular location">
    <subcellularLocation>
        <location evidence="1">Cell envelope</location>
    </subcellularLocation>
</comment>
<feature type="region of interest" description="Disordered" evidence="4">
    <location>
        <begin position="33"/>
        <end position="74"/>
    </location>
</feature>
<reference evidence="7 8" key="1">
    <citation type="journal article" date="2019" name="Anaerobe">
        <title>Detection of Robinsoniella peoriensis in multiple bone samples of a trauma patient.</title>
        <authorList>
            <person name="Schrottner P."/>
            <person name="Hartwich K."/>
            <person name="Bunk B."/>
            <person name="Schober I."/>
            <person name="Helbig S."/>
            <person name="Rudolph W.W."/>
            <person name="Gunzer F."/>
        </authorList>
    </citation>
    <scope>NUCLEOTIDE SEQUENCE [LARGE SCALE GENOMIC DNA]</scope>
    <source>
        <strain evidence="7 8">DSM 106044</strain>
    </source>
</reference>
<dbReference type="PANTHER" id="PTHR46847">
    <property type="entry name" value="D-ALLOSE-BINDING PERIPLASMIC PROTEIN-RELATED"/>
    <property type="match status" value="1"/>
</dbReference>
<feature type="signal peptide" evidence="5">
    <location>
        <begin position="1"/>
        <end position="19"/>
    </location>
</feature>
<feature type="compositionally biased region" description="Low complexity" evidence="4">
    <location>
        <begin position="33"/>
        <end position="70"/>
    </location>
</feature>
<gene>
    <name evidence="7" type="primary">rbsB_6</name>
    <name evidence="7" type="ORF">DSM106044_02857</name>
</gene>
<accession>A0A4U8Q5V2</accession>